<accession>A0ABN3DVX8</accession>
<name>A0ABN3DVX8_9MICO</name>
<comment type="caution">
    <text evidence="2">The sequence shown here is derived from an EMBL/GenBank/DDBJ whole genome shotgun (WGS) entry which is preliminary data.</text>
</comment>
<dbReference type="InterPro" id="IPR000639">
    <property type="entry name" value="Epox_hydrolase-like"/>
</dbReference>
<feature type="domain" description="AB hydrolase-1" evidence="1">
    <location>
        <begin position="26"/>
        <end position="157"/>
    </location>
</feature>
<dbReference type="InterPro" id="IPR050266">
    <property type="entry name" value="AB_hydrolase_sf"/>
</dbReference>
<dbReference type="PANTHER" id="PTHR43798">
    <property type="entry name" value="MONOACYLGLYCEROL LIPASE"/>
    <property type="match status" value="1"/>
</dbReference>
<gene>
    <name evidence="2" type="ORF">GCM10009851_30110</name>
</gene>
<keyword evidence="3" id="KW-1185">Reference proteome</keyword>
<dbReference type="RefSeq" id="WP_259480383.1">
    <property type="nucleotide sequence ID" value="NZ_BAAAQY010000009.1"/>
</dbReference>
<proteinExistence type="predicted"/>
<reference evidence="2 3" key="1">
    <citation type="journal article" date="2019" name="Int. J. Syst. Evol. Microbiol.">
        <title>The Global Catalogue of Microorganisms (GCM) 10K type strain sequencing project: providing services to taxonomists for standard genome sequencing and annotation.</title>
        <authorList>
            <consortium name="The Broad Institute Genomics Platform"/>
            <consortium name="The Broad Institute Genome Sequencing Center for Infectious Disease"/>
            <person name="Wu L."/>
            <person name="Ma J."/>
        </authorList>
    </citation>
    <scope>NUCLEOTIDE SEQUENCE [LARGE SCALE GENOMIC DNA]</scope>
    <source>
        <strain evidence="2 3">JCM 16117</strain>
    </source>
</reference>
<dbReference type="PRINTS" id="PR00111">
    <property type="entry name" value="ABHYDROLASE"/>
</dbReference>
<evidence type="ECO:0000313" key="2">
    <source>
        <dbReference type="EMBL" id="GAA2242789.1"/>
    </source>
</evidence>
<dbReference type="EMBL" id="BAAAQY010000009">
    <property type="protein sequence ID" value="GAA2242789.1"/>
    <property type="molecule type" value="Genomic_DNA"/>
</dbReference>
<dbReference type="Gene3D" id="3.40.50.1820">
    <property type="entry name" value="alpha/beta hydrolase"/>
    <property type="match status" value="1"/>
</dbReference>
<evidence type="ECO:0000259" key="1">
    <source>
        <dbReference type="Pfam" id="PF00561"/>
    </source>
</evidence>
<dbReference type="InterPro" id="IPR029058">
    <property type="entry name" value="AB_hydrolase_fold"/>
</dbReference>
<dbReference type="SUPFAM" id="SSF53474">
    <property type="entry name" value="alpha/beta-Hydrolases"/>
    <property type="match status" value="1"/>
</dbReference>
<organism evidence="2 3">
    <name type="scientific">Herbiconiux moechotypicola</name>
    <dbReference type="NCBI Taxonomy" id="637393"/>
    <lineage>
        <taxon>Bacteria</taxon>
        <taxon>Bacillati</taxon>
        <taxon>Actinomycetota</taxon>
        <taxon>Actinomycetes</taxon>
        <taxon>Micrococcales</taxon>
        <taxon>Microbacteriaceae</taxon>
        <taxon>Herbiconiux</taxon>
    </lineage>
</organism>
<sequence>MSTVDLTTLHWGEPHAGGADARPTALLLHGLPSAAGTWWRVADALADRGWAVTAPDLRGHGASPRTVRYRLEDYAADVARLTPAGRGSSGGAPWNLVIGHSLGGAVAVVAAHAHPEWARALLLLDPVLTVAPEEADGLVAELLPDLEALDAAALHRAHPRWHVEDAVQKVNAARVVSPYTVERTIRDNPDWALVETVAGLPVRVRVLAADPALGATFTAATGERLAREAADFGFRVLQGVSHSVHREDVDAVVAAAEEAVAELPEIA</sequence>
<protein>
    <recommendedName>
        <fullName evidence="1">AB hydrolase-1 domain-containing protein</fullName>
    </recommendedName>
</protein>
<dbReference type="InterPro" id="IPR000073">
    <property type="entry name" value="AB_hydrolase_1"/>
</dbReference>
<dbReference type="PRINTS" id="PR00412">
    <property type="entry name" value="EPOXHYDRLASE"/>
</dbReference>
<evidence type="ECO:0000313" key="3">
    <source>
        <dbReference type="Proteomes" id="UP001500929"/>
    </source>
</evidence>
<dbReference type="PANTHER" id="PTHR43798:SF33">
    <property type="entry name" value="HYDROLASE, PUTATIVE (AFU_ORTHOLOGUE AFUA_2G14860)-RELATED"/>
    <property type="match status" value="1"/>
</dbReference>
<dbReference type="Pfam" id="PF00561">
    <property type="entry name" value="Abhydrolase_1"/>
    <property type="match status" value="1"/>
</dbReference>
<dbReference type="Proteomes" id="UP001500929">
    <property type="component" value="Unassembled WGS sequence"/>
</dbReference>